<gene>
    <name evidence="1" type="ORF">UFOVP219_26</name>
</gene>
<accession>A0A6J7WL12</accession>
<reference evidence="1" key="1">
    <citation type="submission" date="2020-05" db="EMBL/GenBank/DDBJ databases">
        <authorList>
            <person name="Chiriac C."/>
            <person name="Salcher M."/>
            <person name="Ghai R."/>
            <person name="Kavagutti S V."/>
        </authorList>
    </citation>
    <scope>NUCLEOTIDE SEQUENCE</scope>
</reference>
<sequence length="69" mass="7674">MPKLKDLNGLKVGDKVAIVINHESGKNTSVSGVLTGISNWSEDKVALQIRDLPQWIYLEDNYSVTWSSN</sequence>
<organism evidence="1">
    <name type="scientific">uncultured Caudovirales phage</name>
    <dbReference type="NCBI Taxonomy" id="2100421"/>
    <lineage>
        <taxon>Viruses</taxon>
        <taxon>Duplodnaviria</taxon>
        <taxon>Heunggongvirae</taxon>
        <taxon>Uroviricota</taxon>
        <taxon>Caudoviricetes</taxon>
        <taxon>Peduoviridae</taxon>
        <taxon>Maltschvirus</taxon>
        <taxon>Maltschvirus maltsch</taxon>
    </lineage>
</organism>
<proteinExistence type="predicted"/>
<evidence type="ECO:0000313" key="1">
    <source>
        <dbReference type="EMBL" id="CAB5218506.1"/>
    </source>
</evidence>
<dbReference type="EMBL" id="LR798260">
    <property type="protein sequence ID" value="CAB5218506.1"/>
    <property type="molecule type" value="Genomic_DNA"/>
</dbReference>
<name>A0A6J7WL12_9CAUD</name>
<protein>
    <submittedName>
        <fullName evidence="1">Uncharacterized protein</fullName>
    </submittedName>
</protein>